<keyword evidence="1" id="KW-0812">Transmembrane</keyword>
<gene>
    <name evidence="2" type="ORF">F1559_003190</name>
</gene>
<keyword evidence="1" id="KW-0472">Membrane</keyword>
<evidence type="ECO:0000313" key="3">
    <source>
        <dbReference type="Proteomes" id="UP000530660"/>
    </source>
</evidence>
<accession>A0A7J7IGA1</accession>
<reference evidence="2 3" key="1">
    <citation type="journal article" date="2020" name="J. Phycol.">
        <title>Comparative genome analysis reveals Cyanidiococcus gen. nov., a new extremophilic red algal genus sister to Cyanidioschyzon (Cyanidioschyzonaceae, Rhodophyta).</title>
        <authorList>
            <person name="Liu S.-L."/>
            <person name="Chiang Y.-R."/>
            <person name="Yoon H.S."/>
            <person name="Fu H.-Y."/>
        </authorList>
    </citation>
    <scope>NUCLEOTIDE SEQUENCE [LARGE SCALE GENOMIC DNA]</scope>
    <source>
        <strain evidence="2 3">THAL066</strain>
    </source>
</reference>
<sequence length="197" mass="21957">MYAPSTYDPAESIYFLRPSDIDQQVLDRLWLDSVGVDGPRFPLRVIGSADALMYPTLPTGIAIHAIGNLTIQALLCANDGCEVKVRARWPVYGIVLFVLGTTAASIFIAVLLVFLLRRYARYLEKRRQLSEEEEEEALFSGNAETEEELAFELGVDDLHREYTTISHGRLNRWSATGMSMGSRRQRIPPTGSFGATG</sequence>
<proteinExistence type="predicted"/>
<dbReference type="AlphaFoldDB" id="A0A7J7IGA1"/>
<dbReference type="OrthoDB" id="10608843at2759"/>
<dbReference type="EMBL" id="VWRR01000013">
    <property type="protein sequence ID" value="KAF6001774.1"/>
    <property type="molecule type" value="Genomic_DNA"/>
</dbReference>
<evidence type="ECO:0000313" key="2">
    <source>
        <dbReference type="EMBL" id="KAF6001774.1"/>
    </source>
</evidence>
<dbReference type="Proteomes" id="UP000530660">
    <property type="component" value="Unassembled WGS sequence"/>
</dbReference>
<feature type="transmembrane region" description="Helical" evidence="1">
    <location>
        <begin position="92"/>
        <end position="116"/>
    </location>
</feature>
<name>A0A7J7IGA1_9RHOD</name>
<keyword evidence="1" id="KW-1133">Transmembrane helix</keyword>
<organism evidence="2 3">
    <name type="scientific">Cyanidiococcus yangmingshanensis</name>
    <dbReference type="NCBI Taxonomy" id="2690220"/>
    <lineage>
        <taxon>Eukaryota</taxon>
        <taxon>Rhodophyta</taxon>
        <taxon>Bangiophyceae</taxon>
        <taxon>Cyanidiales</taxon>
        <taxon>Cyanidiaceae</taxon>
        <taxon>Cyanidiococcus</taxon>
    </lineage>
</organism>
<protein>
    <submittedName>
        <fullName evidence="2">Uncharacterized protein</fullName>
    </submittedName>
</protein>
<keyword evidence="3" id="KW-1185">Reference proteome</keyword>
<comment type="caution">
    <text evidence="2">The sequence shown here is derived from an EMBL/GenBank/DDBJ whole genome shotgun (WGS) entry which is preliminary data.</text>
</comment>
<evidence type="ECO:0000256" key="1">
    <source>
        <dbReference type="SAM" id="Phobius"/>
    </source>
</evidence>